<dbReference type="EMBL" id="CABVGP010000002">
    <property type="protein sequence ID" value="VVJ22352.1"/>
    <property type="molecule type" value="Genomic_DNA"/>
</dbReference>
<dbReference type="InterPro" id="IPR050109">
    <property type="entry name" value="HTH-type_TetR-like_transc_reg"/>
</dbReference>
<keyword evidence="3" id="KW-0804">Transcription</keyword>
<feature type="domain" description="HTH tetR-type" evidence="5">
    <location>
        <begin position="13"/>
        <end position="73"/>
    </location>
</feature>
<name>A0A6I8LYF9_9PSEU</name>
<accession>A0A6I8LYF9</accession>
<evidence type="ECO:0000256" key="4">
    <source>
        <dbReference type="PROSITE-ProRule" id="PRU00335"/>
    </source>
</evidence>
<organism evidence="6 7">
    <name type="scientific">Amycolatopsis camponoti</name>
    <dbReference type="NCBI Taxonomy" id="2606593"/>
    <lineage>
        <taxon>Bacteria</taxon>
        <taxon>Bacillati</taxon>
        <taxon>Actinomycetota</taxon>
        <taxon>Actinomycetes</taxon>
        <taxon>Pseudonocardiales</taxon>
        <taxon>Pseudonocardiaceae</taxon>
        <taxon>Amycolatopsis</taxon>
    </lineage>
</organism>
<dbReference type="InterPro" id="IPR041347">
    <property type="entry name" value="MftR_C"/>
</dbReference>
<dbReference type="PRINTS" id="PR00455">
    <property type="entry name" value="HTHTETR"/>
</dbReference>
<proteinExistence type="predicted"/>
<dbReference type="RefSeq" id="WP_155547116.1">
    <property type="nucleotide sequence ID" value="NZ_CABVGP010000002.1"/>
</dbReference>
<dbReference type="PANTHER" id="PTHR30055">
    <property type="entry name" value="HTH-TYPE TRANSCRIPTIONAL REGULATOR RUTR"/>
    <property type="match status" value="1"/>
</dbReference>
<protein>
    <submittedName>
        <fullName evidence="6">Transcriptional regulator</fullName>
    </submittedName>
</protein>
<dbReference type="AlphaFoldDB" id="A0A6I8LYF9"/>
<dbReference type="InterPro" id="IPR009057">
    <property type="entry name" value="Homeodomain-like_sf"/>
</dbReference>
<reference evidence="6 7" key="1">
    <citation type="submission" date="2019-09" db="EMBL/GenBank/DDBJ databases">
        <authorList>
            <person name="Leyn A S."/>
        </authorList>
    </citation>
    <scope>NUCLEOTIDE SEQUENCE [LARGE SCALE GENOMIC DNA]</scope>
    <source>
        <strain evidence="6">AA231_1</strain>
    </source>
</reference>
<keyword evidence="7" id="KW-1185">Reference proteome</keyword>
<keyword evidence="1" id="KW-0805">Transcription regulation</keyword>
<evidence type="ECO:0000256" key="3">
    <source>
        <dbReference type="ARBA" id="ARBA00023163"/>
    </source>
</evidence>
<evidence type="ECO:0000259" key="5">
    <source>
        <dbReference type="PROSITE" id="PS50977"/>
    </source>
</evidence>
<sequence length="202" mass="22374">MLKPETLRERRKRELRQQLSDTATVMFLERGFDAVRVADVARACGVTEKTVFNHFGSKEELLADRWDTHVDALGARLAEAEPLDAALEVLGEELDFLVASARRHGWEEIRRFGELVRTTPALVAHHRAARDRLTEAAVQALATRAGTTPDDPVVRITAAAVTGLWNVYALSLQRHLPKGAARAAREVRADLARAADALRRGL</sequence>
<feature type="DNA-binding region" description="H-T-H motif" evidence="4">
    <location>
        <begin position="36"/>
        <end position="55"/>
    </location>
</feature>
<dbReference type="Proteomes" id="UP000399805">
    <property type="component" value="Unassembled WGS sequence"/>
</dbReference>
<evidence type="ECO:0000256" key="2">
    <source>
        <dbReference type="ARBA" id="ARBA00023125"/>
    </source>
</evidence>
<dbReference type="Pfam" id="PF00440">
    <property type="entry name" value="TetR_N"/>
    <property type="match status" value="1"/>
</dbReference>
<dbReference type="PROSITE" id="PS50977">
    <property type="entry name" value="HTH_TETR_2"/>
    <property type="match status" value="1"/>
</dbReference>
<evidence type="ECO:0000313" key="7">
    <source>
        <dbReference type="Proteomes" id="UP000399805"/>
    </source>
</evidence>
<dbReference type="SUPFAM" id="SSF46689">
    <property type="entry name" value="Homeodomain-like"/>
    <property type="match status" value="1"/>
</dbReference>
<dbReference type="GO" id="GO:0003700">
    <property type="term" value="F:DNA-binding transcription factor activity"/>
    <property type="evidence" value="ECO:0007669"/>
    <property type="project" value="TreeGrafter"/>
</dbReference>
<keyword evidence="2 4" id="KW-0238">DNA-binding</keyword>
<dbReference type="PANTHER" id="PTHR30055:SF234">
    <property type="entry name" value="HTH-TYPE TRANSCRIPTIONAL REGULATOR BETI"/>
    <property type="match status" value="1"/>
</dbReference>
<evidence type="ECO:0000256" key="1">
    <source>
        <dbReference type="ARBA" id="ARBA00023015"/>
    </source>
</evidence>
<gene>
    <name evidence="6" type="ORF">AA23TX_07363</name>
</gene>
<evidence type="ECO:0000313" key="6">
    <source>
        <dbReference type="EMBL" id="VVJ22352.1"/>
    </source>
</evidence>
<dbReference type="GO" id="GO:0000976">
    <property type="term" value="F:transcription cis-regulatory region binding"/>
    <property type="evidence" value="ECO:0007669"/>
    <property type="project" value="TreeGrafter"/>
</dbReference>
<dbReference type="Gene3D" id="1.10.357.10">
    <property type="entry name" value="Tetracycline Repressor, domain 2"/>
    <property type="match status" value="1"/>
</dbReference>
<dbReference type="InterPro" id="IPR001647">
    <property type="entry name" value="HTH_TetR"/>
</dbReference>
<dbReference type="Pfam" id="PF17754">
    <property type="entry name" value="TetR_C_14"/>
    <property type="match status" value="1"/>
</dbReference>